<dbReference type="EMBL" id="CP022433">
    <property type="protein sequence ID" value="ASN23272.1"/>
    <property type="molecule type" value="Genomic_DNA"/>
</dbReference>
<keyword evidence="3" id="KW-1185">Reference proteome</keyword>
<dbReference type="OrthoDB" id="10006416at2"/>
<name>A0A221NTN0_9ACTN</name>
<sequence>METVTFALSSIPSGSGAFLADQLAALLTARPDAAVVVCDVSAVDQPRAADLDHLAWLKLTTRRAGRDFVLQGVGTRLRLLLALTGFGEVLDAEPGGPSAHDGDGGRPAGKPS</sequence>
<dbReference type="AlphaFoldDB" id="A0A221NTN0"/>
<dbReference type="InterPro" id="IPR036513">
    <property type="entry name" value="STAS_dom_sf"/>
</dbReference>
<protein>
    <recommendedName>
        <fullName evidence="4">STAS domain-containing protein</fullName>
    </recommendedName>
</protein>
<evidence type="ECO:0000313" key="2">
    <source>
        <dbReference type="EMBL" id="ASN23272.1"/>
    </source>
</evidence>
<feature type="region of interest" description="Disordered" evidence="1">
    <location>
        <begin position="92"/>
        <end position="112"/>
    </location>
</feature>
<dbReference type="Gene3D" id="3.30.750.24">
    <property type="entry name" value="STAS domain"/>
    <property type="match status" value="1"/>
</dbReference>
<dbReference type="KEGG" id="splu:LK06_002530"/>
<gene>
    <name evidence="2" type="ORF">LK07_03615</name>
</gene>
<proteinExistence type="predicted"/>
<evidence type="ECO:0000313" key="3">
    <source>
        <dbReference type="Proteomes" id="UP000031501"/>
    </source>
</evidence>
<evidence type="ECO:0000256" key="1">
    <source>
        <dbReference type="SAM" id="MobiDB-lite"/>
    </source>
</evidence>
<evidence type="ECO:0008006" key="4">
    <source>
        <dbReference type="Google" id="ProtNLM"/>
    </source>
</evidence>
<dbReference type="SUPFAM" id="SSF52091">
    <property type="entry name" value="SpoIIaa-like"/>
    <property type="match status" value="1"/>
</dbReference>
<reference evidence="2 3" key="1">
    <citation type="submission" date="2017-07" db="EMBL/GenBank/DDBJ databases">
        <title>Genome sequence of Streptomyces pluripotens MUSC 137T.</title>
        <authorList>
            <person name="Ser H.-L."/>
            <person name="Lee L.-H."/>
        </authorList>
    </citation>
    <scope>NUCLEOTIDE SEQUENCE [LARGE SCALE GENOMIC DNA]</scope>
    <source>
        <strain evidence="2 3">MUSC 137</strain>
    </source>
</reference>
<accession>A0A221NTN0</accession>
<dbReference type="RefSeq" id="WP_052270215.1">
    <property type="nucleotide sequence ID" value="NZ_CP021080.1"/>
</dbReference>
<dbReference type="Proteomes" id="UP000031501">
    <property type="component" value="Chromosome"/>
</dbReference>
<organism evidence="2 3">
    <name type="scientific">Streptomyces pluripotens</name>
    <dbReference type="NCBI Taxonomy" id="1355015"/>
    <lineage>
        <taxon>Bacteria</taxon>
        <taxon>Bacillati</taxon>
        <taxon>Actinomycetota</taxon>
        <taxon>Actinomycetes</taxon>
        <taxon>Kitasatosporales</taxon>
        <taxon>Streptomycetaceae</taxon>
        <taxon>Streptomyces</taxon>
    </lineage>
</organism>